<dbReference type="GO" id="GO:0008741">
    <property type="term" value="F:ribulokinase activity"/>
    <property type="evidence" value="ECO:0007669"/>
    <property type="project" value="UniProtKB-EC"/>
</dbReference>
<evidence type="ECO:0000313" key="5">
    <source>
        <dbReference type="Proteomes" id="UP000094622"/>
    </source>
</evidence>
<keyword evidence="2 4" id="KW-0418">Kinase</keyword>
<keyword evidence="1 4" id="KW-0808">Transferase</keyword>
<dbReference type="Gene3D" id="1.20.58.2240">
    <property type="match status" value="1"/>
</dbReference>
<proteinExistence type="predicted"/>
<dbReference type="GO" id="GO:0005737">
    <property type="term" value="C:cytoplasm"/>
    <property type="evidence" value="ECO:0007669"/>
    <property type="project" value="TreeGrafter"/>
</dbReference>
<comment type="caution">
    <text evidence="4">The sequence shown here is derived from an EMBL/GenBank/DDBJ whole genome shotgun (WGS) entry which is preliminary data.</text>
</comment>
<evidence type="ECO:0000313" key="4">
    <source>
        <dbReference type="EMBL" id="ODN71004.1"/>
    </source>
</evidence>
<keyword evidence="5" id="KW-1185">Reference proteome</keyword>
<gene>
    <name evidence="4" type="primary">araB_2</name>
    <name evidence="4" type="ORF">A6302_01638</name>
</gene>
<reference evidence="4 5" key="1">
    <citation type="submission" date="2016-07" db="EMBL/GenBank/DDBJ databases">
        <title>Draft Genome Sequence of Methylobrevis pamukkalensis PK2.</title>
        <authorList>
            <person name="Vasilenko O.V."/>
            <person name="Doronina N.V."/>
            <person name="Shmareva M.N."/>
            <person name="Tarlachkov S.V."/>
            <person name="Mustakhimov I."/>
            <person name="Trotsenko Y.A."/>
        </authorList>
    </citation>
    <scope>NUCLEOTIDE SEQUENCE [LARGE SCALE GENOMIC DNA]</scope>
    <source>
        <strain evidence="4 5">PK2</strain>
    </source>
</reference>
<dbReference type="AlphaFoldDB" id="A0A1E3H3X6"/>
<dbReference type="Pfam" id="PF02782">
    <property type="entry name" value="FGGY_C"/>
    <property type="match status" value="1"/>
</dbReference>
<dbReference type="PATRIC" id="fig|1439726.3.peg.1729"/>
<organism evidence="4 5">
    <name type="scientific">Methylobrevis pamukkalensis</name>
    <dbReference type="NCBI Taxonomy" id="1439726"/>
    <lineage>
        <taxon>Bacteria</taxon>
        <taxon>Pseudomonadati</taxon>
        <taxon>Pseudomonadota</taxon>
        <taxon>Alphaproteobacteria</taxon>
        <taxon>Hyphomicrobiales</taxon>
        <taxon>Pleomorphomonadaceae</taxon>
        <taxon>Methylobrevis</taxon>
    </lineage>
</organism>
<dbReference type="GO" id="GO:0019321">
    <property type="term" value="P:pentose metabolic process"/>
    <property type="evidence" value="ECO:0007669"/>
    <property type="project" value="TreeGrafter"/>
</dbReference>
<sequence>MALIAGTSTCVMALSDGPRPVPGVWGPYLGAVLPGLWLAEAGQSATGALLDHIIAWHGAGGVPEADMHRRICTRIDELRAVEGPHLAGRLHVLPDFHGNRSPLADPRAVGVVSGLTLDASFDSLCRLYFRTCVGIALGIRHIVDALDAGGFRIDTLHVAGGHLKNPLLMELYADAAGCTVVASAAEDAVLLGSAMVAATAAGLHPDLGAAATAMDQGGDTRAPDPAAAQRFDVDYGIFLAMHAQRREIDAMSD</sequence>
<dbReference type="EMBL" id="MCRJ01000032">
    <property type="protein sequence ID" value="ODN71004.1"/>
    <property type="molecule type" value="Genomic_DNA"/>
</dbReference>
<dbReference type="PANTHER" id="PTHR43435">
    <property type="entry name" value="RIBULOKINASE"/>
    <property type="match status" value="1"/>
</dbReference>
<dbReference type="SUPFAM" id="SSF53067">
    <property type="entry name" value="Actin-like ATPase domain"/>
    <property type="match status" value="1"/>
</dbReference>
<dbReference type="EC" id="2.7.1.16" evidence="4"/>
<accession>A0A1E3H3X6</accession>
<evidence type="ECO:0000259" key="3">
    <source>
        <dbReference type="Pfam" id="PF02782"/>
    </source>
</evidence>
<dbReference type="GO" id="GO:0019150">
    <property type="term" value="F:D-ribulokinase activity"/>
    <property type="evidence" value="ECO:0007669"/>
    <property type="project" value="TreeGrafter"/>
</dbReference>
<evidence type="ECO:0000256" key="2">
    <source>
        <dbReference type="ARBA" id="ARBA00022777"/>
    </source>
</evidence>
<protein>
    <submittedName>
        <fullName evidence="4">Ribulokinase</fullName>
        <ecNumber evidence="4">2.7.1.16</ecNumber>
    </submittedName>
</protein>
<dbReference type="InterPro" id="IPR018485">
    <property type="entry name" value="FGGY_C"/>
</dbReference>
<evidence type="ECO:0000256" key="1">
    <source>
        <dbReference type="ARBA" id="ARBA00022679"/>
    </source>
</evidence>
<dbReference type="InterPro" id="IPR043129">
    <property type="entry name" value="ATPase_NBD"/>
</dbReference>
<dbReference type="PANTHER" id="PTHR43435:SF4">
    <property type="entry name" value="FGGY CARBOHYDRATE KINASE DOMAIN-CONTAINING PROTEIN"/>
    <property type="match status" value="1"/>
</dbReference>
<dbReference type="Gene3D" id="3.30.420.40">
    <property type="match status" value="1"/>
</dbReference>
<dbReference type="Proteomes" id="UP000094622">
    <property type="component" value="Unassembled WGS sequence"/>
</dbReference>
<name>A0A1E3H3X6_9HYPH</name>
<feature type="domain" description="Carbohydrate kinase FGGY C-terminal" evidence="3">
    <location>
        <begin position="1"/>
        <end position="201"/>
    </location>
</feature>